<dbReference type="Proteomes" id="UP000245119">
    <property type="component" value="Linkage Group LG11"/>
</dbReference>
<evidence type="ECO:0000313" key="3">
    <source>
        <dbReference type="EMBL" id="PVD21600.1"/>
    </source>
</evidence>
<reference evidence="3 4" key="1">
    <citation type="submission" date="2018-04" db="EMBL/GenBank/DDBJ databases">
        <title>The genome of golden apple snail Pomacea canaliculata provides insight into stress tolerance and invasive adaptation.</title>
        <authorList>
            <person name="Liu C."/>
            <person name="Liu B."/>
            <person name="Ren Y."/>
            <person name="Zhang Y."/>
            <person name="Wang H."/>
            <person name="Li S."/>
            <person name="Jiang F."/>
            <person name="Yin L."/>
            <person name="Zhang G."/>
            <person name="Qian W."/>
            <person name="Fan W."/>
        </authorList>
    </citation>
    <scope>NUCLEOTIDE SEQUENCE [LARGE SCALE GENOMIC DNA]</scope>
    <source>
        <strain evidence="3">SZHN2017</strain>
        <tissue evidence="3">Muscle</tissue>
    </source>
</reference>
<dbReference type="FunFam" id="1.20.1050.10:FF:000030">
    <property type="entry name" value="Glutathione S-transferase S1"/>
    <property type="match status" value="1"/>
</dbReference>
<dbReference type="SFLD" id="SFLDG01205">
    <property type="entry name" value="AMPS.1"/>
    <property type="match status" value="1"/>
</dbReference>
<dbReference type="Pfam" id="PF02798">
    <property type="entry name" value="GST_N"/>
    <property type="match status" value="1"/>
</dbReference>
<organism evidence="3 4">
    <name type="scientific">Pomacea canaliculata</name>
    <name type="common">Golden apple snail</name>
    <dbReference type="NCBI Taxonomy" id="400727"/>
    <lineage>
        <taxon>Eukaryota</taxon>
        <taxon>Metazoa</taxon>
        <taxon>Spiralia</taxon>
        <taxon>Lophotrochozoa</taxon>
        <taxon>Mollusca</taxon>
        <taxon>Gastropoda</taxon>
        <taxon>Caenogastropoda</taxon>
        <taxon>Architaenioglossa</taxon>
        <taxon>Ampullarioidea</taxon>
        <taxon>Ampullariidae</taxon>
        <taxon>Pomacea</taxon>
    </lineage>
</organism>
<dbReference type="InterPro" id="IPR004045">
    <property type="entry name" value="Glutathione_S-Trfase_N"/>
</dbReference>
<feature type="domain" description="GST C-terminal" evidence="2">
    <location>
        <begin position="82"/>
        <end position="201"/>
    </location>
</feature>
<dbReference type="Gene3D" id="1.20.1050.10">
    <property type="match status" value="1"/>
</dbReference>
<dbReference type="InterPro" id="IPR050213">
    <property type="entry name" value="GST_superfamily"/>
</dbReference>
<gene>
    <name evidence="3" type="ORF">C0Q70_17399</name>
</gene>
<dbReference type="AlphaFoldDB" id="A0A2T7NKA0"/>
<dbReference type="InterPro" id="IPR036249">
    <property type="entry name" value="Thioredoxin-like_sf"/>
</dbReference>
<feature type="domain" description="GST N-terminal" evidence="1">
    <location>
        <begin position="2"/>
        <end position="80"/>
    </location>
</feature>
<dbReference type="PANTHER" id="PTHR11571:SF150">
    <property type="entry name" value="GLUTATHIONE S-TRANSFERASE"/>
    <property type="match status" value="1"/>
</dbReference>
<dbReference type="CDD" id="cd03192">
    <property type="entry name" value="GST_C_Sigma_like"/>
    <property type="match status" value="1"/>
</dbReference>
<accession>A0A2T7NKA0</accession>
<dbReference type="GO" id="GO:0004364">
    <property type="term" value="F:glutathione transferase activity"/>
    <property type="evidence" value="ECO:0007669"/>
    <property type="project" value="TreeGrafter"/>
</dbReference>
<dbReference type="Gene3D" id="3.40.30.10">
    <property type="entry name" value="Glutaredoxin"/>
    <property type="match status" value="1"/>
</dbReference>
<evidence type="ECO:0000259" key="1">
    <source>
        <dbReference type="PROSITE" id="PS50404"/>
    </source>
</evidence>
<dbReference type="PROSITE" id="PS50405">
    <property type="entry name" value="GST_CTER"/>
    <property type="match status" value="1"/>
</dbReference>
<evidence type="ECO:0000313" key="4">
    <source>
        <dbReference type="Proteomes" id="UP000245119"/>
    </source>
</evidence>
<comment type="caution">
    <text evidence="3">The sequence shown here is derived from an EMBL/GenBank/DDBJ whole genome shotgun (WGS) entry which is preliminary data.</text>
</comment>
<evidence type="ECO:0008006" key="5">
    <source>
        <dbReference type="Google" id="ProtNLM"/>
    </source>
</evidence>
<dbReference type="GO" id="GO:0006749">
    <property type="term" value="P:glutathione metabolic process"/>
    <property type="evidence" value="ECO:0007669"/>
    <property type="project" value="TreeGrafter"/>
</dbReference>
<dbReference type="PROSITE" id="PS50404">
    <property type="entry name" value="GST_NTER"/>
    <property type="match status" value="1"/>
</dbReference>
<keyword evidence="4" id="KW-1185">Reference proteome</keyword>
<evidence type="ECO:0000259" key="2">
    <source>
        <dbReference type="PROSITE" id="PS50405"/>
    </source>
</evidence>
<dbReference type="Pfam" id="PF14497">
    <property type="entry name" value="GST_C_3"/>
    <property type="match status" value="1"/>
</dbReference>
<dbReference type="EMBL" id="PZQS01000011">
    <property type="protein sequence ID" value="PVD21600.1"/>
    <property type="molecule type" value="Genomic_DNA"/>
</dbReference>
<proteinExistence type="predicted"/>
<sequence>MSSVRLFYFDFPGRGELVRLVLAVAGVEFDDVRFSGADWAARYKPEAPFGQVPYVEYKGKKYGQSVAIATFFAQENGLYGDNNLQALRIDEVVGLVQDFIRVFIRAFVQKDPAKKEELWAALVKDDAPRFFGFFQKLLQENGSGYFVGDKLSLADLTVYDIVKQTRDTFNYDASTSFPEIKTLVENIESNENIKTYINGNK</sequence>
<dbReference type="STRING" id="400727.A0A2T7NKA0"/>
<dbReference type="InterPro" id="IPR010987">
    <property type="entry name" value="Glutathione-S-Trfase_C-like"/>
</dbReference>
<dbReference type="SFLD" id="SFLDG00363">
    <property type="entry name" value="AMPS_(cytGST):_Alpha-__Mu-__Pi"/>
    <property type="match status" value="1"/>
</dbReference>
<dbReference type="InterPro" id="IPR036282">
    <property type="entry name" value="Glutathione-S-Trfase_C_sf"/>
</dbReference>
<dbReference type="InterPro" id="IPR004046">
    <property type="entry name" value="GST_C"/>
</dbReference>
<name>A0A2T7NKA0_POMCA</name>
<dbReference type="SFLD" id="SFLDS00019">
    <property type="entry name" value="Glutathione_Transferase_(cytos"/>
    <property type="match status" value="1"/>
</dbReference>
<dbReference type="InterPro" id="IPR040079">
    <property type="entry name" value="Glutathione_S-Trfase"/>
</dbReference>
<protein>
    <recommendedName>
        <fullName evidence="5">Glutathione transferase</fullName>
    </recommendedName>
</protein>
<dbReference type="SUPFAM" id="SSF52833">
    <property type="entry name" value="Thioredoxin-like"/>
    <property type="match status" value="1"/>
</dbReference>
<dbReference type="OrthoDB" id="414243at2759"/>
<dbReference type="PANTHER" id="PTHR11571">
    <property type="entry name" value="GLUTATHIONE S-TRANSFERASE"/>
    <property type="match status" value="1"/>
</dbReference>
<dbReference type="OMA" id="AKEPNIA"/>
<dbReference type="CDD" id="cd03039">
    <property type="entry name" value="GST_N_Sigma_like"/>
    <property type="match status" value="1"/>
</dbReference>
<dbReference type="SUPFAM" id="SSF47616">
    <property type="entry name" value="GST C-terminal domain-like"/>
    <property type="match status" value="1"/>
</dbReference>